<dbReference type="PROSITE" id="PS00109">
    <property type="entry name" value="PROTEIN_KINASE_TYR"/>
    <property type="match status" value="1"/>
</dbReference>
<organism evidence="10 11">
    <name type="scientific">Micromonospora endolithica</name>
    <dbReference type="NCBI Taxonomy" id="230091"/>
    <lineage>
        <taxon>Bacteria</taxon>
        <taxon>Bacillati</taxon>
        <taxon>Actinomycetota</taxon>
        <taxon>Actinomycetes</taxon>
        <taxon>Micromonosporales</taxon>
        <taxon>Micromonosporaceae</taxon>
        <taxon>Micromonospora</taxon>
    </lineage>
</organism>
<dbReference type="PANTHER" id="PTHR43289">
    <property type="entry name" value="MITOGEN-ACTIVATED PROTEIN KINASE KINASE KINASE 20-RELATED"/>
    <property type="match status" value="1"/>
</dbReference>
<evidence type="ECO:0000256" key="3">
    <source>
        <dbReference type="ARBA" id="ARBA00022679"/>
    </source>
</evidence>
<protein>
    <recommendedName>
        <fullName evidence="1">non-specific serine/threonine protein kinase</fullName>
        <ecNumber evidence="1">2.7.11.1</ecNumber>
    </recommendedName>
</protein>
<feature type="region of interest" description="Disordered" evidence="8">
    <location>
        <begin position="241"/>
        <end position="279"/>
    </location>
</feature>
<proteinExistence type="predicted"/>
<evidence type="ECO:0000256" key="2">
    <source>
        <dbReference type="ARBA" id="ARBA00022527"/>
    </source>
</evidence>
<feature type="compositionally biased region" description="Low complexity" evidence="8">
    <location>
        <begin position="349"/>
        <end position="371"/>
    </location>
</feature>
<dbReference type="GO" id="GO:0004674">
    <property type="term" value="F:protein serine/threonine kinase activity"/>
    <property type="evidence" value="ECO:0007669"/>
    <property type="project" value="UniProtKB-KW"/>
</dbReference>
<feature type="region of interest" description="Disordered" evidence="8">
    <location>
        <begin position="314"/>
        <end position="371"/>
    </location>
</feature>
<evidence type="ECO:0000313" key="10">
    <source>
        <dbReference type="EMBL" id="RKN41061.1"/>
    </source>
</evidence>
<keyword evidence="3" id="KW-0808">Transferase</keyword>
<keyword evidence="5 10" id="KW-0418">Kinase</keyword>
<dbReference type="Gene3D" id="1.10.510.10">
    <property type="entry name" value="Transferase(Phosphotransferase) domain 1"/>
    <property type="match status" value="1"/>
</dbReference>
<dbReference type="Proteomes" id="UP000281726">
    <property type="component" value="Unassembled WGS sequence"/>
</dbReference>
<dbReference type="Pfam" id="PF00069">
    <property type="entry name" value="Pkinase"/>
    <property type="match status" value="1"/>
</dbReference>
<name>A0A3A9YYB5_9ACTN</name>
<evidence type="ECO:0000256" key="7">
    <source>
        <dbReference type="PROSITE-ProRule" id="PRU10141"/>
    </source>
</evidence>
<dbReference type="InterPro" id="IPR008266">
    <property type="entry name" value="Tyr_kinase_AS"/>
</dbReference>
<dbReference type="PROSITE" id="PS00107">
    <property type="entry name" value="PROTEIN_KINASE_ATP"/>
    <property type="match status" value="1"/>
</dbReference>
<dbReference type="SUPFAM" id="SSF56112">
    <property type="entry name" value="Protein kinase-like (PK-like)"/>
    <property type="match status" value="1"/>
</dbReference>
<keyword evidence="2 10" id="KW-0723">Serine/threonine-protein kinase</keyword>
<dbReference type="EMBL" id="RBAK01000012">
    <property type="protein sequence ID" value="RKN41061.1"/>
    <property type="molecule type" value="Genomic_DNA"/>
</dbReference>
<dbReference type="InterPro" id="IPR011009">
    <property type="entry name" value="Kinase-like_dom_sf"/>
</dbReference>
<feature type="compositionally biased region" description="Low complexity" evidence="8">
    <location>
        <begin position="257"/>
        <end position="273"/>
    </location>
</feature>
<dbReference type="InterPro" id="IPR000719">
    <property type="entry name" value="Prot_kinase_dom"/>
</dbReference>
<feature type="binding site" evidence="7">
    <location>
        <position position="28"/>
    </location>
    <ligand>
        <name>ATP</name>
        <dbReference type="ChEBI" id="CHEBI:30616"/>
    </ligand>
</feature>
<dbReference type="OrthoDB" id="9762169at2"/>
<keyword evidence="4 7" id="KW-0547">Nucleotide-binding</keyword>
<dbReference type="PROSITE" id="PS50011">
    <property type="entry name" value="PROTEIN_KINASE_DOM"/>
    <property type="match status" value="1"/>
</dbReference>
<dbReference type="GO" id="GO:0005524">
    <property type="term" value="F:ATP binding"/>
    <property type="evidence" value="ECO:0007669"/>
    <property type="project" value="UniProtKB-UniRule"/>
</dbReference>
<evidence type="ECO:0000313" key="11">
    <source>
        <dbReference type="Proteomes" id="UP000281726"/>
    </source>
</evidence>
<comment type="caution">
    <text evidence="10">The sequence shown here is derived from an EMBL/GenBank/DDBJ whole genome shotgun (WGS) entry which is preliminary data.</text>
</comment>
<gene>
    <name evidence="10" type="ORF">D7223_25285</name>
</gene>
<reference evidence="10 11" key="1">
    <citation type="journal article" date="2004" name="Syst. Appl. Microbiol.">
        <title>Cryptoendolithic actinomycetes from antarctic sandstone rock samples: Micromonospora endolithica sp. nov. and two isolates related to Micromonospora coerulea Jensen 1932.</title>
        <authorList>
            <person name="Hirsch P."/>
            <person name="Mevs U."/>
            <person name="Kroppenstedt R.M."/>
            <person name="Schumann P."/>
            <person name="Stackebrandt E."/>
        </authorList>
    </citation>
    <scope>NUCLEOTIDE SEQUENCE [LARGE SCALE GENOMIC DNA]</scope>
    <source>
        <strain evidence="10 11">JCM 12677</strain>
    </source>
</reference>
<accession>A0A3A9YYB5</accession>
<dbReference type="RefSeq" id="WP_120730942.1">
    <property type="nucleotide sequence ID" value="NZ_RBAK01000012.1"/>
</dbReference>
<dbReference type="PANTHER" id="PTHR43289:SF6">
    <property type="entry name" value="SERINE_THREONINE-PROTEIN KINASE NEKL-3"/>
    <property type="match status" value="1"/>
</dbReference>
<dbReference type="EC" id="2.7.11.1" evidence="1"/>
<dbReference type="AlphaFoldDB" id="A0A3A9YYB5"/>
<evidence type="ECO:0000259" key="9">
    <source>
        <dbReference type="PROSITE" id="PS50011"/>
    </source>
</evidence>
<dbReference type="Gene3D" id="3.30.200.20">
    <property type="entry name" value="Phosphorylase Kinase, domain 1"/>
    <property type="match status" value="1"/>
</dbReference>
<evidence type="ECO:0000256" key="8">
    <source>
        <dbReference type="SAM" id="MobiDB-lite"/>
    </source>
</evidence>
<dbReference type="CDD" id="cd14014">
    <property type="entry name" value="STKc_PknB_like"/>
    <property type="match status" value="1"/>
</dbReference>
<evidence type="ECO:0000256" key="5">
    <source>
        <dbReference type="ARBA" id="ARBA00022777"/>
    </source>
</evidence>
<sequence>MLEPVGAGGMSVIWRAVDLELGRFVAIKLPEPERGVPLDRDALARNEARTVAAVSHPDVVVVHDVGQASRPDGTTVTYLVLQMLTGESLLDVLAAGPVGWHRAAGIAARLATVLAAVHAQGVVHRDVTPDNVMVDGTNVKLLDFGIAARVGERPTQSWTFGTPPYLAPERLGDAPADPAADIYSLGALLVEMLTGQPPEDAVSLPADVPGELTQLCRRCLDPEPIRRPSAADTAADLGALTGTALSTPPPSERTRPDAVPTDVAVTAVPGPAGNDDRRRRGPSIAVAAMLVVTAVAVTTTVLLLTRPPFPQHPAPLTPPAVGSRVPTLSAPPPGSPTTEPARRIDSRPGTRTGRPTAPPTTAATTPRVTTPAASPVLSLTRAADELRDLLRRDVAEGTVSAHAAQKIGAQVDNVVNNQGARPENLAQLIADLRRSVADEIRDGGVSTAAATALDAAVERVAEAVDGRPTAPG</sequence>
<keyword evidence="11" id="KW-1185">Reference proteome</keyword>
<keyword evidence="6 7" id="KW-0067">ATP-binding</keyword>
<evidence type="ECO:0000256" key="4">
    <source>
        <dbReference type="ARBA" id="ARBA00022741"/>
    </source>
</evidence>
<dbReference type="InterPro" id="IPR017441">
    <property type="entry name" value="Protein_kinase_ATP_BS"/>
</dbReference>
<evidence type="ECO:0000256" key="1">
    <source>
        <dbReference type="ARBA" id="ARBA00012513"/>
    </source>
</evidence>
<feature type="domain" description="Protein kinase" evidence="9">
    <location>
        <begin position="1"/>
        <end position="240"/>
    </location>
</feature>
<evidence type="ECO:0000256" key="6">
    <source>
        <dbReference type="ARBA" id="ARBA00022840"/>
    </source>
</evidence>